<accession>A0A3B0W243</accession>
<sequence>MAGALPEYFQRLEQGKRFCFSCHPGVPCFTECCRELDLVLTPYDVLRLKNKVRMNSSDFMEQYVIIEQGSDLAFPLCYLTMVDDGQASCVFVAPGGCTVYEDRPAACRAYPVGRGASRENNGRVREILVLVREPHCLGFTGNVNQTAGEYFRNQSLDDYNRRNDEIMILLQHDRIRRGFRPTRRQQDQFILALYNQDLFRQEMSNGRINMKRPLAIEELQGLAGDDEQLLRLGGRWLRQELFNE</sequence>
<proteinExistence type="predicted"/>
<name>A0A3B0W243_9ZZZZ</name>
<organism evidence="1">
    <name type="scientific">hydrothermal vent metagenome</name>
    <dbReference type="NCBI Taxonomy" id="652676"/>
    <lineage>
        <taxon>unclassified sequences</taxon>
        <taxon>metagenomes</taxon>
        <taxon>ecological metagenomes</taxon>
    </lineage>
</organism>
<dbReference type="InterPro" id="IPR005358">
    <property type="entry name" value="Puta_zinc/iron-chelating_dom"/>
</dbReference>
<reference evidence="1" key="1">
    <citation type="submission" date="2018-06" db="EMBL/GenBank/DDBJ databases">
        <authorList>
            <person name="Zhirakovskaya E."/>
        </authorList>
    </citation>
    <scope>NUCLEOTIDE SEQUENCE</scope>
</reference>
<dbReference type="EMBL" id="UOEY01000063">
    <property type="protein sequence ID" value="VAW38646.1"/>
    <property type="molecule type" value="Genomic_DNA"/>
</dbReference>
<gene>
    <name evidence="1" type="ORF">MNBD_DELTA04-85</name>
</gene>
<dbReference type="PANTHER" id="PTHR35866:SF1">
    <property type="entry name" value="YKGJ FAMILY CYSTEINE CLUSTER PROTEIN"/>
    <property type="match status" value="1"/>
</dbReference>
<dbReference type="PANTHER" id="PTHR35866">
    <property type="entry name" value="PUTATIVE-RELATED"/>
    <property type="match status" value="1"/>
</dbReference>
<dbReference type="AlphaFoldDB" id="A0A3B0W243"/>
<protein>
    <recommendedName>
        <fullName evidence="2">Fe-S-cluster oxidoreductase</fullName>
    </recommendedName>
</protein>
<dbReference type="Pfam" id="PF03692">
    <property type="entry name" value="CxxCxxCC"/>
    <property type="match status" value="1"/>
</dbReference>
<evidence type="ECO:0008006" key="2">
    <source>
        <dbReference type="Google" id="ProtNLM"/>
    </source>
</evidence>
<evidence type="ECO:0000313" key="1">
    <source>
        <dbReference type="EMBL" id="VAW38646.1"/>
    </source>
</evidence>